<dbReference type="InterPro" id="IPR023210">
    <property type="entry name" value="NADP_OxRdtase_dom"/>
</dbReference>
<dbReference type="PRINTS" id="PR01577">
    <property type="entry name" value="KCNABCHANNEL"/>
</dbReference>
<keyword evidence="2" id="KW-0521">NADP</keyword>
<sequence length="352" mass="38979">MAENLPPMQYRFLGRTGLKVSAISLGGWLTYGGHVDDEKTYSCMKAAYDAGINFFDTAEGYELGKSEIIMGQAIKKFGWKQQDLVISTKIYHGQGNAANHDNPLNNKGLSRKHVIEGLDLSLKRLDLPYVDIVYAHRPDRHTPMDEIVRAFNHVINQGKAFYWGTSEWSASEIASAWRVADKLGLIGPVVEQPQYNLLARERVEAEYRWLYAEHGLGLTVFSPLKQGILTGKYNDVAAPPPGSRLAEGDGRSAFITNFAKTFGDDTWKTNLAIVARLKPIAEELGVTLAQLALAWALKNPNVSSLITGASRPEQVFENVKALAVVDKLTPEILAKIEEAAQNKPTVQPLRFE</sequence>
<dbReference type="OrthoDB" id="1720422at2759"/>
<accession>A0A0U1LVX7</accession>
<keyword evidence="3" id="KW-0560">Oxidoreductase</keyword>
<dbReference type="EMBL" id="CVMT01000003">
    <property type="protein sequence ID" value="CRG87553.1"/>
    <property type="molecule type" value="Genomic_DNA"/>
</dbReference>
<dbReference type="STRING" id="28573.A0A0U1LVX7"/>
<dbReference type="Proteomes" id="UP000054383">
    <property type="component" value="Unassembled WGS sequence"/>
</dbReference>
<gene>
    <name evidence="5" type="ORF">PISL3812_04571</name>
</gene>
<evidence type="ECO:0000256" key="1">
    <source>
        <dbReference type="ARBA" id="ARBA00006515"/>
    </source>
</evidence>
<proteinExistence type="inferred from homology"/>
<reference evidence="5 6" key="1">
    <citation type="submission" date="2015-04" db="EMBL/GenBank/DDBJ databases">
        <authorList>
            <person name="Syromyatnikov M.Y."/>
            <person name="Popov V.N."/>
        </authorList>
    </citation>
    <scope>NUCLEOTIDE SEQUENCE [LARGE SCALE GENOMIC DNA]</scope>
    <source>
        <strain evidence="5">WF-38-12</strain>
    </source>
</reference>
<evidence type="ECO:0000313" key="6">
    <source>
        <dbReference type="Proteomes" id="UP000054383"/>
    </source>
</evidence>
<dbReference type="SUPFAM" id="SSF51430">
    <property type="entry name" value="NAD(P)-linked oxidoreductase"/>
    <property type="match status" value="1"/>
</dbReference>
<dbReference type="PANTHER" id="PTHR43150">
    <property type="entry name" value="HYPERKINETIC, ISOFORM M"/>
    <property type="match status" value="1"/>
</dbReference>
<organism evidence="5 6">
    <name type="scientific">Talaromyces islandicus</name>
    <name type="common">Penicillium islandicum</name>
    <dbReference type="NCBI Taxonomy" id="28573"/>
    <lineage>
        <taxon>Eukaryota</taxon>
        <taxon>Fungi</taxon>
        <taxon>Dikarya</taxon>
        <taxon>Ascomycota</taxon>
        <taxon>Pezizomycotina</taxon>
        <taxon>Eurotiomycetes</taxon>
        <taxon>Eurotiomycetidae</taxon>
        <taxon>Eurotiales</taxon>
        <taxon>Trichocomaceae</taxon>
        <taxon>Talaromyces</taxon>
        <taxon>Talaromyces sect. Islandici</taxon>
    </lineage>
</organism>
<dbReference type="InterPro" id="IPR005399">
    <property type="entry name" value="K_chnl_volt-dep_bsu_KCNAB-rel"/>
</dbReference>
<dbReference type="Pfam" id="PF00248">
    <property type="entry name" value="Aldo_ket_red"/>
    <property type="match status" value="1"/>
</dbReference>
<evidence type="ECO:0000259" key="4">
    <source>
        <dbReference type="Pfam" id="PF00248"/>
    </source>
</evidence>
<name>A0A0U1LVX7_TALIS</name>
<feature type="domain" description="NADP-dependent oxidoreductase" evidence="4">
    <location>
        <begin position="23"/>
        <end position="339"/>
    </location>
</feature>
<dbReference type="InterPro" id="IPR036812">
    <property type="entry name" value="NAD(P)_OxRdtase_dom_sf"/>
</dbReference>
<dbReference type="PANTHER" id="PTHR43150:SF6">
    <property type="entry name" value="VIC POTASSIUM ION CHANNEL, BETA SUBUNIT (EUROFUNG)"/>
    <property type="match status" value="1"/>
</dbReference>
<dbReference type="Gene3D" id="3.20.20.100">
    <property type="entry name" value="NADP-dependent oxidoreductase domain"/>
    <property type="match status" value="1"/>
</dbReference>
<keyword evidence="6" id="KW-1185">Reference proteome</keyword>
<dbReference type="GO" id="GO:0016491">
    <property type="term" value="F:oxidoreductase activity"/>
    <property type="evidence" value="ECO:0007669"/>
    <property type="project" value="UniProtKB-KW"/>
</dbReference>
<evidence type="ECO:0000313" key="5">
    <source>
        <dbReference type="EMBL" id="CRG87553.1"/>
    </source>
</evidence>
<dbReference type="AlphaFoldDB" id="A0A0U1LVX7"/>
<comment type="similarity">
    <text evidence="1">Belongs to the shaker potassium channel beta subunit family.</text>
</comment>
<evidence type="ECO:0000256" key="2">
    <source>
        <dbReference type="ARBA" id="ARBA00022857"/>
    </source>
</evidence>
<evidence type="ECO:0000256" key="3">
    <source>
        <dbReference type="ARBA" id="ARBA00023002"/>
    </source>
</evidence>
<protein>
    <recommendedName>
        <fullName evidence="4">NADP-dependent oxidoreductase domain-containing protein</fullName>
    </recommendedName>
</protein>
<dbReference type="OMA" id="FEWEYES"/>